<dbReference type="EMBL" id="LR134204">
    <property type="protein sequence ID" value="VEB89019.1"/>
    <property type="molecule type" value="Genomic_DNA"/>
</dbReference>
<dbReference type="SUPFAM" id="SSF49401">
    <property type="entry name" value="Bacterial adhesins"/>
    <property type="match status" value="1"/>
</dbReference>
<sequence length="175" mass="17856">MKINTFAIFIPAIFMVSSAHAVEGETSSVVFTGNIVEATCELSSGSRSKAVELGDVATTAFIAGAGSTTAPKDFTIDLENCGESAGSASVTFSGDVLADGEDETLNTSGFATTGVGIQILENGTPLKLNGSQASSAKPLDEGNNVLPFSARYISTLAITQAGEANAVANFTLNYE</sequence>
<evidence type="ECO:0000256" key="2">
    <source>
        <dbReference type="ARBA" id="ARBA00006671"/>
    </source>
</evidence>
<keyword evidence="3" id="KW-0732">Signal</keyword>
<gene>
    <name evidence="6" type="primary">fimA_2</name>
    <name evidence="6" type="ORF">NCTC11075_02041</name>
</gene>
<dbReference type="InterPro" id="IPR036937">
    <property type="entry name" value="Adhesion_dom_fimbrial_sf"/>
</dbReference>
<evidence type="ECO:0000256" key="3">
    <source>
        <dbReference type="ARBA" id="ARBA00022729"/>
    </source>
</evidence>
<dbReference type="OMA" id="NTPCAID"/>
<dbReference type="InterPro" id="IPR000259">
    <property type="entry name" value="Adhesion_dom_fimbrial"/>
</dbReference>
<keyword evidence="4" id="KW-0281">Fimbrium</keyword>
<reference evidence="6 7" key="1">
    <citation type="submission" date="2018-12" db="EMBL/GenBank/DDBJ databases">
        <authorList>
            <consortium name="Pathogen Informatics"/>
        </authorList>
    </citation>
    <scope>NUCLEOTIDE SEQUENCE [LARGE SCALE GENOMIC DNA]</scope>
    <source>
        <strain evidence="6 7">NCTC11075</strain>
    </source>
</reference>
<feature type="domain" description="Fimbrial-type adhesion" evidence="5">
    <location>
        <begin position="30"/>
        <end position="174"/>
    </location>
</feature>
<dbReference type="PANTHER" id="PTHR33420">
    <property type="entry name" value="FIMBRIAL SUBUNIT ELFA-RELATED"/>
    <property type="match status" value="1"/>
</dbReference>
<evidence type="ECO:0000313" key="6">
    <source>
        <dbReference type="EMBL" id="VEB89019.1"/>
    </source>
</evidence>
<dbReference type="GO" id="GO:0009289">
    <property type="term" value="C:pilus"/>
    <property type="evidence" value="ECO:0007669"/>
    <property type="project" value="UniProtKB-SubCell"/>
</dbReference>
<evidence type="ECO:0000259" key="5">
    <source>
        <dbReference type="Pfam" id="PF00419"/>
    </source>
</evidence>
<dbReference type="RefSeq" id="WP_012135104.1">
    <property type="nucleotide sequence ID" value="NZ_CAYTAX010000002.1"/>
</dbReference>
<dbReference type="Proteomes" id="UP000270272">
    <property type="component" value="Chromosome"/>
</dbReference>
<comment type="subcellular location">
    <subcellularLocation>
        <location evidence="1">Fimbrium</location>
    </subcellularLocation>
</comment>
<dbReference type="PANTHER" id="PTHR33420:SF3">
    <property type="entry name" value="FIMBRIAL SUBUNIT ELFA"/>
    <property type="match status" value="1"/>
</dbReference>
<comment type="similarity">
    <text evidence="2">Belongs to the fimbrial protein family.</text>
</comment>
<evidence type="ECO:0000256" key="4">
    <source>
        <dbReference type="ARBA" id="ARBA00023263"/>
    </source>
</evidence>
<proteinExistence type="inferred from homology"/>
<dbReference type="GO" id="GO:0043709">
    <property type="term" value="P:cell adhesion involved in single-species biofilm formation"/>
    <property type="evidence" value="ECO:0007669"/>
    <property type="project" value="TreeGrafter"/>
</dbReference>
<dbReference type="InterPro" id="IPR008966">
    <property type="entry name" value="Adhesion_dom_sf"/>
</dbReference>
<evidence type="ECO:0000313" key="7">
    <source>
        <dbReference type="Proteomes" id="UP000270272"/>
    </source>
</evidence>
<name>A0A447UKL9_CITKO</name>
<protein>
    <submittedName>
        <fullName evidence="6">Fimbrial major subunit FimA</fullName>
    </submittedName>
</protein>
<organism evidence="6 7">
    <name type="scientific">Citrobacter koseri</name>
    <name type="common">Citrobacter diversus</name>
    <dbReference type="NCBI Taxonomy" id="545"/>
    <lineage>
        <taxon>Bacteria</taxon>
        <taxon>Pseudomonadati</taxon>
        <taxon>Pseudomonadota</taxon>
        <taxon>Gammaproteobacteria</taxon>
        <taxon>Enterobacterales</taxon>
        <taxon>Enterobacteriaceae</taxon>
        <taxon>Citrobacter</taxon>
    </lineage>
</organism>
<dbReference type="Pfam" id="PF00419">
    <property type="entry name" value="Fimbrial"/>
    <property type="match status" value="1"/>
</dbReference>
<dbReference type="GeneID" id="45137945"/>
<evidence type="ECO:0000256" key="1">
    <source>
        <dbReference type="ARBA" id="ARBA00004561"/>
    </source>
</evidence>
<dbReference type="AlphaFoldDB" id="A0A447UKL9"/>
<dbReference type="Gene3D" id="2.60.40.1090">
    <property type="entry name" value="Fimbrial-type adhesion domain"/>
    <property type="match status" value="1"/>
</dbReference>
<dbReference type="InterPro" id="IPR050263">
    <property type="entry name" value="Bact_Fimbrial_Adh_Pro"/>
</dbReference>
<accession>A0A447UKL9</accession>